<evidence type="ECO:0000256" key="2">
    <source>
        <dbReference type="ARBA" id="ARBA00022692"/>
    </source>
</evidence>
<feature type="transmembrane region" description="Helical" evidence="5">
    <location>
        <begin position="49"/>
        <end position="66"/>
    </location>
</feature>
<feature type="transmembrane region" description="Helical" evidence="5">
    <location>
        <begin position="20"/>
        <end position="37"/>
    </location>
</feature>
<evidence type="ECO:0000313" key="7">
    <source>
        <dbReference type="Proteomes" id="UP000178936"/>
    </source>
</evidence>
<sequence>MDSTPSNTPASNEVSDDKVFAAMSYLWVLCLLPLLMKRNRPFVQFHAKQGFLLFLFEVVIWVLMFIPPLYFIGMLAAVVLSIMGLVSAITGKEWEMPVLGKYAKSLKF</sequence>
<protein>
    <recommendedName>
        <fullName evidence="8">DUF4870 domain-containing protein</fullName>
    </recommendedName>
</protein>
<evidence type="ECO:0000256" key="3">
    <source>
        <dbReference type="ARBA" id="ARBA00022989"/>
    </source>
</evidence>
<keyword evidence="4 5" id="KW-0472">Membrane</keyword>
<organism evidence="6 7">
    <name type="scientific">Candidatus Veblenbacteria bacterium RIFOXYA2_FULL_43_9</name>
    <dbReference type="NCBI Taxonomy" id="1802425"/>
    <lineage>
        <taxon>Bacteria</taxon>
        <taxon>Candidatus Vebleniibacteriota</taxon>
    </lineage>
</organism>
<evidence type="ECO:0000256" key="5">
    <source>
        <dbReference type="SAM" id="Phobius"/>
    </source>
</evidence>
<gene>
    <name evidence="6" type="ORF">A2226_04005</name>
</gene>
<keyword evidence="2 5" id="KW-0812">Transmembrane</keyword>
<comment type="subcellular location">
    <subcellularLocation>
        <location evidence="1">Membrane</location>
        <topology evidence="1">Multi-pass membrane protein</topology>
    </subcellularLocation>
</comment>
<feature type="transmembrane region" description="Helical" evidence="5">
    <location>
        <begin position="72"/>
        <end position="91"/>
    </location>
</feature>
<dbReference type="Pfam" id="PF09685">
    <property type="entry name" value="MamF_MmsF"/>
    <property type="match status" value="1"/>
</dbReference>
<comment type="caution">
    <text evidence="6">The sequence shown here is derived from an EMBL/GenBank/DDBJ whole genome shotgun (WGS) entry which is preliminary data.</text>
</comment>
<dbReference type="EMBL" id="MHTB01000003">
    <property type="protein sequence ID" value="OHA55848.1"/>
    <property type="molecule type" value="Genomic_DNA"/>
</dbReference>
<evidence type="ECO:0008006" key="8">
    <source>
        <dbReference type="Google" id="ProtNLM"/>
    </source>
</evidence>
<dbReference type="AlphaFoldDB" id="A0A1G2Q5M7"/>
<name>A0A1G2Q5M7_9BACT</name>
<keyword evidence="3 5" id="KW-1133">Transmembrane helix</keyword>
<evidence type="ECO:0000313" key="6">
    <source>
        <dbReference type="EMBL" id="OHA55848.1"/>
    </source>
</evidence>
<accession>A0A1G2Q5M7</accession>
<dbReference type="Proteomes" id="UP000178936">
    <property type="component" value="Unassembled WGS sequence"/>
</dbReference>
<evidence type="ECO:0000256" key="4">
    <source>
        <dbReference type="ARBA" id="ARBA00023136"/>
    </source>
</evidence>
<reference evidence="6 7" key="1">
    <citation type="journal article" date="2016" name="Nat. Commun.">
        <title>Thousands of microbial genomes shed light on interconnected biogeochemical processes in an aquifer system.</title>
        <authorList>
            <person name="Anantharaman K."/>
            <person name="Brown C.T."/>
            <person name="Hug L.A."/>
            <person name="Sharon I."/>
            <person name="Castelle C.J."/>
            <person name="Probst A.J."/>
            <person name="Thomas B.C."/>
            <person name="Singh A."/>
            <person name="Wilkins M.J."/>
            <person name="Karaoz U."/>
            <person name="Brodie E.L."/>
            <person name="Williams K.H."/>
            <person name="Hubbard S.S."/>
            <person name="Banfield J.F."/>
        </authorList>
    </citation>
    <scope>NUCLEOTIDE SEQUENCE [LARGE SCALE GENOMIC DNA]</scope>
</reference>
<evidence type="ECO:0000256" key="1">
    <source>
        <dbReference type="ARBA" id="ARBA00004141"/>
    </source>
</evidence>
<proteinExistence type="predicted"/>
<dbReference type="InterPro" id="IPR019109">
    <property type="entry name" value="MamF_MmsF"/>
</dbReference>